<comment type="caution">
    <text evidence="2">The sequence shown here is derived from an EMBL/GenBank/DDBJ whole genome shotgun (WGS) entry which is preliminary data.</text>
</comment>
<proteinExistence type="predicted"/>
<name>A0ABV0MFE2_9TELE</name>
<evidence type="ECO:0000313" key="2">
    <source>
        <dbReference type="EMBL" id="MEQ2157845.1"/>
    </source>
</evidence>
<organism evidence="2 3">
    <name type="scientific">Goodea atripinnis</name>
    <dbReference type="NCBI Taxonomy" id="208336"/>
    <lineage>
        <taxon>Eukaryota</taxon>
        <taxon>Metazoa</taxon>
        <taxon>Chordata</taxon>
        <taxon>Craniata</taxon>
        <taxon>Vertebrata</taxon>
        <taxon>Euteleostomi</taxon>
        <taxon>Actinopterygii</taxon>
        <taxon>Neopterygii</taxon>
        <taxon>Teleostei</taxon>
        <taxon>Neoteleostei</taxon>
        <taxon>Acanthomorphata</taxon>
        <taxon>Ovalentaria</taxon>
        <taxon>Atherinomorphae</taxon>
        <taxon>Cyprinodontiformes</taxon>
        <taxon>Goodeidae</taxon>
        <taxon>Goodea</taxon>
    </lineage>
</organism>
<dbReference type="EMBL" id="JAHRIO010000278">
    <property type="protein sequence ID" value="MEQ2157845.1"/>
    <property type="molecule type" value="Genomic_DNA"/>
</dbReference>
<dbReference type="Proteomes" id="UP001476798">
    <property type="component" value="Unassembled WGS sequence"/>
</dbReference>
<sequence length="78" mass="8170">PRTLSQHPAGGGDISRSGFRDFGRTVSGLTRTLSGGSISQNRTGPTTTPVNGESFFSPLCCLVCLCSCSLCRAECENN</sequence>
<reference evidence="2 3" key="1">
    <citation type="submission" date="2021-06" db="EMBL/GenBank/DDBJ databases">
        <authorList>
            <person name="Palmer J.M."/>
        </authorList>
    </citation>
    <scope>NUCLEOTIDE SEQUENCE [LARGE SCALE GENOMIC DNA]</scope>
    <source>
        <strain evidence="2 3">GA_2019</strain>
        <tissue evidence="2">Muscle</tissue>
    </source>
</reference>
<gene>
    <name evidence="2" type="ORF">GOODEAATRI_005967</name>
</gene>
<evidence type="ECO:0000313" key="3">
    <source>
        <dbReference type="Proteomes" id="UP001476798"/>
    </source>
</evidence>
<evidence type="ECO:0000256" key="1">
    <source>
        <dbReference type="SAM" id="MobiDB-lite"/>
    </source>
</evidence>
<accession>A0ABV0MFE2</accession>
<feature type="region of interest" description="Disordered" evidence="1">
    <location>
        <begin position="1"/>
        <end position="22"/>
    </location>
</feature>
<keyword evidence="3" id="KW-1185">Reference proteome</keyword>
<feature type="non-terminal residue" evidence="2">
    <location>
        <position position="1"/>
    </location>
</feature>
<protein>
    <submittedName>
        <fullName evidence="2">Uncharacterized protein</fullName>
    </submittedName>
</protein>